<organism evidence="2 3">
    <name type="scientific">Bowmanella dokdonensis</name>
    <dbReference type="NCBI Taxonomy" id="751969"/>
    <lineage>
        <taxon>Bacteria</taxon>
        <taxon>Pseudomonadati</taxon>
        <taxon>Pseudomonadota</taxon>
        <taxon>Gammaproteobacteria</taxon>
        <taxon>Alteromonadales</taxon>
        <taxon>Alteromonadaceae</taxon>
        <taxon>Bowmanella</taxon>
    </lineage>
</organism>
<dbReference type="Proteomes" id="UP000664654">
    <property type="component" value="Unassembled WGS sequence"/>
</dbReference>
<keyword evidence="3" id="KW-1185">Reference proteome</keyword>
<protein>
    <submittedName>
        <fullName evidence="2">Metallophosphoesterase</fullName>
    </submittedName>
</protein>
<dbReference type="GO" id="GO:0016791">
    <property type="term" value="F:phosphatase activity"/>
    <property type="evidence" value="ECO:0007669"/>
    <property type="project" value="TreeGrafter"/>
</dbReference>
<dbReference type="PRINTS" id="PR00114">
    <property type="entry name" value="STPHPHTASE"/>
</dbReference>
<dbReference type="SUPFAM" id="SSF56300">
    <property type="entry name" value="Metallo-dependent phosphatases"/>
    <property type="match status" value="1"/>
</dbReference>
<dbReference type="PANTHER" id="PTHR42850:SF4">
    <property type="entry name" value="ZINC-DEPENDENT ENDOPOLYPHOSPHATASE"/>
    <property type="match status" value="1"/>
</dbReference>
<dbReference type="RefSeq" id="WP_206573527.1">
    <property type="nucleotide sequence ID" value="NZ_JAFKCV010000004.1"/>
</dbReference>
<dbReference type="InterPro" id="IPR050126">
    <property type="entry name" value="Ap4A_hydrolase"/>
</dbReference>
<dbReference type="GO" id="GO:0110154">
    <property type="term" value="P:RNA decapping"/>
    <property type="evidence" value="ECO:0007669"/>
    <property type="project" value="TreeGrafter"/>
</dbReference>
<dbReference type="InterPro" id="IPR004843">
    <property type="entry name" value="Calcineurin-like_PHP"/>
</dbReference>
<sequence>MRLHQLVTLDTQAGRFLVVGDVHGQFDCLLRLLGHLEYDPHRDKLLFVGDLIDRGPDSLACLEMLDSPAVYACLGNHEQMALDSMADSSGLMQEFWSANGGRWFDKLTHEQQQSVQYLIVRHMSYSLEFIWKGYRIGLVHAEFPAELSWQDIQSSGKPSKTQLNQMLWSRNRIRGHIRGKIPGVDLLVVGHTMLEDAHLEDNVFYLDTGAASMQRDSALSSPRLSVLVFDDQVRLYGIDRQKNISQYPQPLNDFLKACGGKSKVTIV</sequence>
<accession>A0A939IQU0</accession>
<evidence type="ECO:0000259" key="1">
    <source>
        <dbReference type="Pfam" id="PF00149"/>
    </source>
</evidence>
<dbReference type="GO" id="GO:0008803">
    <property type="term" value="F:bis(5'-nucleosyl)-tetraphosphatase (symmetrical) activity"/>
    <property type="evidence" value="ECO:0007669"/>
    <property type="project" value="TreeGrafter"/>
</dbReference>
<name>A0A939IQU0_9ALTE</name>
<dbReference type="Gene3D" id="3.60.21.10">
    <property type="match status" value="1"/>
</dbReference>
<evidence type="ECO:0000313" key="3">
    <source>
        <dbReference type="Proteomes" id="UP000664654"/>
    </source>
</evidence>
<dbReference type="EMBL" id="JAFKCV010000004">
    <property type="protein sequence ID" value="MBN7825419.1"/>
    <property type="molecule type" value="Genomic_DNA"/>
</dbReference>
<feature type="domain" description="Calcineurin-like phosphoesterase" evidence="1">
    <location>
        <begin position="15"/>
        <end position="192"/>
    </location>
</feature>
<dbReference type="InterPro" id="IPR006186">
    <property type="entry name" value="Ser/Thr-sp_prot-phosphatase"/>
</dbReference>
<dbReference type="Pfam" id="PF00149">
    <property type="entry name" value="Metallophos"/>
    <property type="match status" value="1"/>
</dbReference>
<reference evidence="2" key="1">
    <citation type="submission" date="2021-03" db="EMBL/GenBank/DDBJ databases">
        <title>novel species isolated from a fishpond in China.</title>
        <authorList>
            <person name="Lu H."/>
            <person name="Cai Z."/>
        </authorList>
    </citation>
    <scope>NUCLEOTIDE SEQUENCE</scope>
    <source>
        <strain evidence="2">JCM 30855</strain>
    </source>
</reference>
<dbReference type="AlphaFoldDB" id="A0A939IQU0"/>
<comment type="caution">
    <text evidence="2">The sequence shown here is derived from an EMBL/GenBank/DDBJ whole genome shotgun (WGS) entry which is preliminary data.</text>
</comment>
<proteinExistence type="predicted"/>
<dbReference type="InterPro" id="IPR029052">
    <property type="entry name" value="Metallo-depent_PP-like"/>
</dbReference>
<dbReference type="PANTHER" id="PTHR42850">
    <property type="entry name" value="METALLOPHOSPHOESTERASE"/>
    <property type="match status" value="1"/>
</dbReference>
<dbReference type="GO" id="GO:0005737">
    <property type="term" value="C:cytoplasm"/>
    <property type="evidence" value="ECO:0007669"/>
    <property type="project" value="TreeGrafter"/>
</dbReference>
<evidence type="ECO:0000313" key="2">
    <source>
        <dbReference type="EMBL" id="MBN7825419.1"/>
    </source>
</evidence>
<gene>
    <name evidence="2" type="ORF">J0A66_09320</name>
</gene>